<protein>
    <submittedName>
        <fullName evidence="5">Sulfatase</fullName>
    </submittedName>
</protein>
<evidence type="ECO:0000256" key="3">
    <source>
        <dbReference type="SAM" id="SignalP"/>
    </source>
</evidence>
<dbReference type="InterPro" id="IPR017850">
    <property type="entry name" value="Alkaline_phosphatase_core_sf"/>
</dbReference>
<dbReference type="RefSeq" id="WP_108602077.1">
    <property type="nucleotide sequence ID" value="NZ_CP026604.1"/>
</dbReference>
<dbReference type="InterPro" id="IPR000917">
    <property type="entry name" value="Sulfatase_N"/>
</dbReference>
<dbReference type="PANTHER" id="PTHR45953:SF1">
    <property type="entry name" value="IDURONATE 2-SULFATASE"/>
    <property type="match status" value="1"/>
</dbReference>
<dbReference type="CDD" id="cd16153">
    <property type="entry name" value="sulfatase_like"/>
    <property type="match status" value="1"/>
</dbReference>
<dbReference type="GO" id="GO:0046872">
    <property type="term" value="F:metal ion binding"/>
    <property type="evidence" value="ECO:0007669"/>
    <property type="project" value="UniProtKB-KW"/>
</dbReference>
<reference evidence="5 6" key="1">
    <citation type="submission" date="2018-01" db="EMBL/GenBank/DDBJ databases">
        <title>Genome sequence of a Cantenovulum-like bacteria.</title>
        <authorList>
            <person name="Tan W.R."/>
            <person name="Lau N.-S."/>
            <person name="Go F."/>
            <person name="Amirul A.-A.A."/>
        </authorList>
    </citation>
    <scope>NUCLEOTIDE SEQUENCE [LARGE SCALE GENOMIC DNA]</scope>
    <source>
        <strain evidence="5 6">CCB-QB4</strain>
    </source>
</reference>
<dbReference type="Proteomes" id="UP000244441">
    <property type="component" value="Chromosome"/>
</dbReference>
<dbReference type="SUPFAM" id="SSF53649">
    <property type="entry name" value="Alkaline phosphatase-like"/>
    <property type="match status" value="1"/>
</dbReference>
<gene>
    <name evidence="5" type="ORF">C2869_05935</name>
</gene>
<accession>A0A2S0VP59</accession>
<evidence type="ECO:0000256" key="1">
    <source>
        <dbReference type="ARBA" id="ARBA00022723"/>
    </source>
</evidence>
<dbReference type="KEGG" id="cate:C2869_05935"/>
<dbReference type="AlphaFoldDB" id="A0A2S0VP59"/>
<keyword evidence="2" id="KW-0378">Hydrolase</keyword>
<dbReference type="EMBL" id="CP026604">
    <property type="protein sequence ID" value="AWB66005.1"/>
    <property type="molecule type" value="Genomic_DNA"/>
</dbReference>
<proteinExistence type="predicted"/>
<feature type="signal peptide" evidence="3">
    <location>
        <begin position="1"/>
        <end position="22"/>
    </location>
</feature>
<dbReference type="PANTHER" id="PTHR45953">
    <property type="entry name" value="IDURONATE 2-SULFATASE"/>
    <property type="match status" value="1"/>
</dbReference>
<evidence type="ECO:0000256" key="2">
    <source>
        <dbReference type="ARBA" id="ARBA00022801"/>
    </source>
</evidence>
<feature type="chain" id="PRO_5015459327" evidence="3">
    <location>
        <begin position="23"/>
        <end position="640"/>
    </location>
</feature>
<dbReference type="Gene3D" id="3.40.720.10">
    <property type="entry name" value="Alkaline Phosphatase, subunit A"/>
    <property type="match status" value="1"/>
</dbReference>
<evidence type="ECO:0000259" key="4">
    <source>
        <dbReference type="Pfam" id="PF00884"/>
    </source>
</evidence>
<dbReference type="GO" id="GO:0005737">
    <property type="term" value="C:cytoplasm"/>
    <property type="evidence" value="ECO:0007669"/>
    <property type="project" value="TreeGrafter"/>
</dbReference>
<dbReference type="OrthoDB" id="9803751at2"/>
<dbReference type="PROSITE" id="PS51257">
    <property type="entry name" value="PROKAR_LIPOPROTEIN"/>
    <property type="match status" value="1"/>
</dbReference>
<sequence>MISRVNRLITGLASLSISILLASCASNQTDVNQAVVVNKPAYINTKTKPNILWIITDDQRPDSIAAYNRAVYGTANSPLGYVESPNADKLAAEGVIFTNAFNNSPACGPSRGSMHSGRYPFRNGHYAFELTHQEPDFVKPTVSQTMRANGYGTATFGKEDAYIFKWGPGQGFHDANLYDYKVHFKHDLQKNGFGDLFTKLKYGNVDGKFSPLGLTETVLYPNGDKKSYYLKRHKAPRNAEDQKQLEATDKEFDLLRSYTRSNPDLIIGGENPKPAGETVDAYIVEEFKRYLANQNQSFKTLWGKKAQGANSNKPQFLHLGFHLPHTPVLPPKSYRDRFKKIKYNVPQFDKAAELGKLPAQLVKLYNAMQADGMTDAEKQQAIQDYYAFCAYGDALMGDAIEAFKQYSKKNNQEYVIIFTVGDHGWHLGEQGIEAKFGPWAQSVNNAAIVVSSDKDRFKPGSVNQDLVEFVDFAPTILASGGVDINKPAFDYLDGYSLYDVAAKTKPARDYVLGEMNLVIGPRAYLHTKRFRFSMRTRPFNNVNLKPKQLGNNIKWALVAPAEKVDMALYDLKYDPLERNNLANDPKYQKLAAWFRNKLGNIVLGDGRVEADWSQANAYHISHFAKGADDKIADIPAHLIP</sequence>
<feature type="domain" description="Sulfatase N-terminal" evidence="4">
    <location>
        <begin position="49"/>
        <end position="479"/>
    </location>
</feature>
<dbReference type="GO" id="GO:0008484">
    <property type="term" value="F:sulfuric ester hydrolase activity"/>
    <property type="evidence" value="ECO:0007669"/>
    <property type="project" value="TreeGrafter"/>
</dbReference>
<keyword evidence="3" id="KW-0732">Signal</keyword>
<organism evidence="5 6">
    <name type="scientific">Saccharobesus litoralis</name>
    <dbReference type="NCBI Taxonomy" id="2172099"/>
    <lineage>
        <taxon>Bacteria</taxon>
        <taxon>Pseudomonadati</taxon>
        <taxon>Pseudomonadota</taxon>
        <taxon>Gammaproteobacteria</taxon>
        <taxon>Alteromonadales</taxon>
        <taxon>Alteromonadaceae</taxon>
        <taxon>Saccharobesus</taxon>
    </lineage>
</organism>
<dbReference type="Pfam" id="PF00884">
    <property type="entry name" value="Sulfatase"/>
    <property type="match status" value="1"/>
</dbReference>
<evidence type="ECO:0000313" key="5">
    <source>
        <dbReference type="EMBL" id="AWB66005.1"/>
    </source>
</evidence>
<keyword evidence="6" id="KW-1185">Reference proteome</keyword>
<keyword evidence="1" id="KW-0479">Metal-binding</keyword>
<evidence type="ECO:0000313" key="6">
    <source>
        <dbReference type="Proteomes" id="UP000244441"/>
    </source>
</evidence>
<name>A0A2S0VP59_9ALTE</name>